<dbReference type="PROSITE" id="PS50011">
    <property type="entry name" value="PROTEIN_KINASE_DOM"/>
    <property type="match status" value="1"/>
</dbReference>
<evidence type="ECO:0000256" key="8">
    <source>
        <dbReference type="ARBA" id="ARBA00048679"/>
    </source>
</evidence>
<feature type="domain" description="Protein kinase" evidence="9">
    <location>
        <begin position="1"/>
        <end position="161"/>
    </location>
</feature>
<keyword evidence="3" id="KW-0808">Transferase</keyword>
<dbReference type="AlphaFoldDB" id="A0A9R0U4K1"/>
<gene>
    <name evidence="10" type="ORF">TRITD_5Av1G233640</name>
</gene>
<keyword evidence="5" id="KW-0418">Kinase</keyword>
<sequence>MSRQASAARNDLEHMLSHENEQPKALQLSLLEDITDGFFENRQIGSGGFAVVYKMDRWKTAAAISENVSDRCVPQTQYESWLGPSALHVRIWCEIKTYVIVNGICEGLHYLHQNLIVHLDLKPPNIMLDGNMMPKITDFGLSRCFDEKQSRVITTNMAGTL</sequence>
<dbReference type="EMBL" id="LT934119">
    <property type="protein sequence ID" value="VAI24240.1"/>
    <property type="molecule type" value="Genomic_DNA"/>
</dbReference>
<dbReference type="GO" id="GO:0005524">
    <property type="term" value="F:ATP binding"/>
    <property type="evidence" value="ECO:0007669"/>
    <property type="project" value="UniProtKB-KW"/>
</dbReference>
<keyword evidence="6" id="KW-0067">ATP-binding</keyword>
<dbReference type="Pfam" id="PF00069">
    <property type="entry name" value="Pkinase"/>
    <property type="match status" value="1"/>
</dbReference>
<keyword evidence="11" id="KW-1185">Reference proteome</keyword>
<dbReference type="Gene3D" id="1.10.510.10">
    <property type="entry name" value="Transferase(Phosphotransferase) domain 1"/>
    <property type="match status" value="1"/>
</dbReference>
<evidence type="ECO:0000259" key="9">
    <source>
        <dbReference type="PROSITE" id="PS50011"/>
    </source>
</evidence>
<dbReference type="Gene3D" id="3.30.200.20">
    <property type="entry name" value="Phosphorylase Kinase, domain 1"/>
    <property type="match status" value="1"/>
</dbReference>
<dbReference type="FunFam" id="1.10.510.10:FF:001023">
    <property type="entry name" value="Os07g0541700 protein"/>
    <property type="match status" value="1"/>
</dbReference>
<name>A0A9R0U4K1_TRITD</name>
<dbReference type="OMA" id="RIWCEIK"/>
<dbReference type="SUPFAM" id="SSF56112">
    <property type="entry name" value="Protein kinase-like (PK-like)"/>
    <property type="match status" value="1"/>
</dbReference>
<dbReference type="GO" id="GO:0004674">
    <property type="term" value="F:protein serine/threonine kinase activity"/>
    <property type="evidence" value="ECO:0007669"/>
    <property type="project" value="UniProtKB-KW"/>
</dbReference>
<dbReference type="PROSITE" id="PS00108">
    <property type="entry name" value="PROTEIN_KINASE_ST"/>
    <property type="match status" value="1"/>
</dbReference>
<evidence type="ECO:0000256" key="1">
    <source>
        <dbReference type="ARBA" id="ARBA00012513"/>
    </source>
</evidence>
<dbReference type="Proteomes" id="UP000324705">
    <property type="component" value="Chromosome 5A"/>
</dbReference>
<proteinExistence type="predicted"/>
<dbReference type="EC" id="2.7.11.1" evidence="1"/>
<evidence type="ECO:0000256" key="6">
    <source>
        <dbReference type="ARBA" id="ARBA00022840"/>
    </source>
</evidence>
<evidence type="ECO:0000313" key="10">
    <source>
        <dbReference type="EMBL" id="VAI24240.1"/>
    </source>
</evidence>
<accession>A0A9R0U4K1</accession>
<keyword evidence="4" id="KW-0547">Nucleotide-binding</keyword>
<protein>
    <recommendedName>
        <fullName evidence="1">non-specific serine/threonine protein kinase</fullName>
        <ecNumber evidence="1">2.7.11.1</ecNumber>
    </recommendedName>
</protein>
<evidence type="ECO:0000256" key="7">
    <source>
        <dbReference type="ARBA" id="ARBA00047899"/>
    </source>
</evidence>
<comment type="catalytic activity">
    <reaction evidence="8">
        <text>L-seryl-[protein] + ATP = O-phospho-L-seryl-[protein] + ADP + H(+)</text>
        <dbReference type="Rhea" id="RHEA:17989"/>
        <dbReference type="Rhea" id="RHEA-COMP:9863"/>
        <dbReference type="Rhea" id="RHEA-COMP:11604"/>
        <dbReference type="ChEBI" id="CHEBI:15378"/>
        <dbReference type="ChEBI" id="CHEBI:29999"/>
        <dbReference type="ChEBI" id="CHEBI:30616"/>
        <dbReference type="ChEBI" id="CHEBI:83421"/>
        <dbReference type="ChEBI" id="CHEBI:456216"/>
        <dbReference type="EC" id="2.7.11.1"/>
    </reaction>
</comment>
<dbReference type="Gramene" id="TRITD5Av1G233640.1">
    <property type="protein sequence ID" value="TRITD5Av1G233640.1"/>
    <property type="gene ID" value="TRITD5Av1G233640"/>
</dbReference>
<evidence type="ECO:0000256" key="5">
    <source>
        <dbReference type="ARBA" id="ARBA00022777"/>
    </source>
</evidence>
<organism evidence="10 11">
    <name type="scientific">Triticum turgidum subsp. durum</name>
    <name type="common">Durum wheat</name>
    <name type="synonym">Triticum durum</name>
    <dbReference type="NCBI Taxonomy" id="4567"/>
    <lineage>
        <taxon>Eukaryota</taxon>
        <taxon>Viridiplantae</taxon>
        <taxon>Streptophyta</taxon>
        <taxon>Embryophyta</taxon>
        <taxon>Tracheophyta</taxon>
        <taxon>Spermatophyta</taxon>
        <taxon>Magnoliopsida</taxon>
        <taxon>Liliopsida</taxon>
        <taxon>Poales</taxon>
        <taxon>Poaceae</taxon>
        <taxon>BOP clade</taxon>
        <taxon>Pooideae</taxon>
        <taxon>Triticodae</taxon>
        <taxon>Triticeae</taxon>
        <taxon>Triticinae</taxon>
        <taxon>Triticum</taxon>
    </lineage>
</organism>
<evidence type="ECO:0000256" key="4">
    <source>
        <dbReference type="ARBA" id="ARBA00022741"/>
    </source>
</evidence>
<comment type="catalytic activity">
    <reaction evidence="7">
        <text>L-threonyl-[protein] + ATP = O-phospho-L-threonyl-[protein] + ADP + H(+)</text>
        <dbReference type="Rhea" id="RHEA:46608"/>
        <dbReference type="Rhea" id="RHEA-COMP:11060"/>
        <dbReference type="Rhea" id="RHEA-COMP:11605"/>
        <dbReference type="ChEBI" id="CHEBI:15378"/>
        <dbReference type="ChEBI" id="CHEBI:30013"/>
        <dbReference type="ChEBI" id="CHEBI:30616"/>
        <dbReference type="ChEBI" id="CHEBI:61977"/>
        <dbReference type="ChEBI" id="CHEBI:456216"/>
        <dbReference type="EC" id="2.7.11.1"/>
    </reaction>
</comment>
<keyword evidence="2" id="KW-0723">Serine/threonine-protein kinase</keyword>
<dbReference type="PANTHER" id="PTHR45707">
    <property type="entry name" value="C2 CALCIUM/LIPID-BINDING PLANT PHOSPHORIBOSYLTRANSFERASE FAMILY PROTEIN"/>
    <property type="match status" value="1"/>
</dbReference>
<reference evidence="10 11" key="1">
    <citation type="submission" date="2017-09" db="EMBL/GenBank/DDBJ databases">
        <authorList>
            <consortium name="International Durum Wheat Genome Sequencing Consortium (IDWGSC)"/>
            <person name="Milanesi L."/>
        </authorList>
    </citation>
    <scope>NUCLEOTIDE SEQUENCE [LARGE SCALE GENOMIC DNA]</scope>
    <source>
        <strain evidence="11">cv. Svevo</strain>
    </source>
</reference>
<dbReference type="InterPro" id="IPR011009">
    <property type="entry name" value="Kinase-like_dom_sf"/>
</dbReference>
<dbReference type="PANTHER" id="PTHR45707:SF70">
    <property type="entry name" value="PROTEIN KINASE DOMAIN-CONTAINING PROTEIN"/>
    <property type="match status" value="1"/>
</dbReference>
<evidence type="ECO:0000256" key="3">
    <source>
        <dbReference type="ARBA" id="ARBA00022679"/>
    </source>
</evidence>
<dbReference type="InterPro" id="IPR008271">
    <property type="entry name" value="Ser/Thr_kinase_AS"/>
</dbReference>
<evidence type="ECO:0000256" key="2">
    <source>
        <dbReference type="ARBA" id="ARBA00022527"/>
    </source>
</evidence>
<evidence type="ECO:0000313" key="11">
    <source>
        <dbReference type="Proteomes" id="UP000324705"/>
    </source>
</evidence>
<dbReference type="InterPro" id="IPR000719">
    <property type="entry name" value="Prot_kinase_dom"/>
</dbReference>